<sequence length="150" mass="16382">MTITSYPVRQVLAAGITMLAVILLLVAGILSIVRGIAGVTKDEIFLIPSEYSYQLDVSNWGWIHLSLGILLVAVAIGMMLTATWARIFAYGLAALSIIANFLSLPYYPWWSVIIIAIDLTVIWAVATWNPDRSLSVESTPAADLATSSWR</sequence>
<evidence type="ECO:0000256" key="1">
    <source>
        <dbReference type="SAM" id="Phobius"/>
    </source>
</evidence>
<evidence type="ECO:0000313" key="4">
    <source>
        <dbReference type="Proteomes" id="UP001621418"/>
    </source>
</evidence>
<dbReference type="Pfam" id="PF23636">
    <property type="entry name" value="DUF7144"/>
    <property type="match status" value="1"/>
</dbReference>
<dbReference type="InterPro" id="IPR055568">
    <property type="entry name" value="DUF7144"/>
</dbReference>
<proteinExistence type="predicted"/>
<dbReference type="EMBL" id="CP109527">
    <property type="protein sequence ID" value="WTY38180.1"/>
    <property type="molecule type" value="Genomic_DNA"/>
</dbReference>
<accession>A0ABZ1NE71</accession>
<gene>
    <name evidence="3" type="ORF">OG308_10250</name>
</gene>
<keyword evidence="1" id="KW-0812">Transmembrane</keyword>
<reference evidence="3 4" key="1">
    <citation type="submission" date="2022-10" db="EMBL/GenBank/DDBJ databases">
        <title>The complete genomes of actinobacterial strains from the NBC collection.</title>
        <authorList>
            <person name="Joergensen T.S."/>
            <person name="Alvarez Arevalo M."/>
            <person name="Sterndorff E.B."/>
            <person name="Faurdal D."/>
            <person name="Vuksanovic O."/>
            <person name="Mourched A.-S."/>
            <person name="Charusanti P."/>
            <person name="Shaw S."/>
            <person name="Blin K."/>
            <person name="Weber T."/>
        </authorList>
    </citation>
    <scope>NUCLEOTIDE SEQUENCE [LARGE SCALE GENOMIC DNA]</scope>
    <source>
        <strain evidence="3 4">NBC_01413</strain>
    </source>
</reference>
<evidence type="ECO:0000313" key="3">
    <source>
        <dbReference type="EMBL" id="WTY38180.1"/>
    </source>
</evidence>
<feature type="transmembrane region" description="Helical" evidence="1">
    <location>
        <begin position="109"/>
        <end position="128"/>
    </location>
</feature>
<keyword evidence="1" id="KW-0472">Membrane</keyword>
<feature type="transmembrane region" description="Helical" evidence="1">
    <location>
        <begin position="57"/>
        <end position="80"/>
    </location>
</feature>
<name>A0ABZ1NE71_9NOCA</name>
<dbReference type="RefSeq" id="WP_364655388.1">
    <property type="nucleotide sequence ID" value="NZ_CP109527.1"/>
</dbReference>
<evidence type="ECO:0000259" key="2">
    <source>
        <dbReference type="Pfam" id="PF23636"/>
    </source>
</evidence>
<feature type="domain" description="DUF7144" evidence="2">
    <location>
        <begin position="17"/>
        <end position="129"/>
    </location>
</feature>
<feature type="transmembrane region" description="Helical" evidence="1">
    <location>
        <begin position="87"/>
        <end position="103"/>
    </location>
</feature>
<dbReference type="Proteomes" id="UP001621418">
    <property type="component" value="Chromosome"/>
</dbReference>
<keyword evidence="4" id="KW-1185">Reference proteome</keyword>
<feature type="transmembrane region" description="Helical" evidence="1">
    <location>
        <begin position="12"/>
        <end position="37"/>
    </location>
</feature>
<organism evidence="3 4">
    <name type="scientific">Nocardia salmonicida</name>
    <dbReference type="NCBI Taxonomy" id="53431"/>
    <lineage>
        <taxon>Bacteria</taxon>
        <taxon>Bacillati</taxon>
        <taxon>Actinomycetota</taxon>
        <taxon>Actinomycetes</taxon>
        <taxon>Mycobacteriales</taxon>
        <taxon>Nocardiaceae</taxon>
        <taxon>Nocardia</taxon>
    </lineage>
</organism>
<protein>
    <recommendedName>
        <fullName evidence="2">DUF7144 domain-containing protein</fullName>
    </recommendedName>
</protein>
<keyword evidence="1" id="KW-1133">Transmembrane helix</keyword>